<dbReference type="InterPro" id="IPR002036">
    <property type="entry name" value="YbeY"/>
</dbReference>
<dbReference type="AlphaFoldDB" id="M0QPN9"/>
<feature type="binding site" evidence="9">
    <location>
        <position position="128"/>
    </location>
    <ligand>
        <name>Zn(2+)</name>
        <dbReference type="ChEBI" id="CHEBI:29105"/>
        <note>catalytic</note>
    </ligand>
</feature>
<dbReference type="Proteomes" id="UP000011666">
    <property type="component" value="Unassembled WGS sequence"/>
</dbReference>
<dbReference type="OrthoDB" id="9807740at2"/>
<dbReference type="RefSeq" id="WP_007622414.1">
    <property type="nucleotide sequence ID" value="NZ_BANX01000024.1"/>
</dbReference>
<evidence type="ECO:0000256" key="3">
    <source>
        <dbReference type="ARBA" id="ARBA00022552"/>
    </source>
</evidence>
<dbReference type="PANTHER" id="PTHR46986">
    <property type="entry name" value="ENDORIBONUCLEASE YBEY, CHLOROPLASTIC"/>
    <property type="match status" value="1"/>
</dbReference>
<keyword evidence="12" id="KW-1185">Reference proteome</keyword>
<reference evidence="11 12" key="1">
    <citation type="submission" date="2013-01" db="EMBL/GenBank/DDBJ databases">
        <title>Whole genome shotgun sequence of Gordonia soli NBRC 108243.</title>
        <authorList>
            <person name="Isaki-Nakamura S."/>
            <person name="Hosoyama A."/>
            <person name="Tsuchikane K."/>
            <person name="Ando Y."/>
            <person name="Baba S."/>
            <person name="Ohji S."/>
            <person name="Hamada M."/>
            <person name="Tamura T."/>
            <person name="Yamazoe A."/>
            <person name="Yamazaki S."/>
            <person name="Fujita N."/>
        </authorList>
    </citation>
    <scope>NUCLEOTIDE SEQUENCE [LARGE SCALE GENOMIC DNA]</scope>
    <source>
        <strain evidence="11 12">NBRC 108243</strain>
    </source>
</reference>
<comment type="subcellular location">
    <subcellularLocation>
        <location evidence="9">Cytoplasm</location>
    </subcellularLocation>
</comment>
<evidence type="ECO:0000313" key="11">
    <source>
        <dbReference type="EMBL" id="GAC69387.1"/>
    </source>
</evidence>
<keyword evidence="9" id="KW-0963">Cytoplasm</keyword>
<dbReference type="InterPro" id="IPR023091">
    <property type="entry name" value="MetalPrtase_cat_dom_sf_prd"/>
</dbReference>
<dbReference type="GO" id="GO:0004222">
    <property type="term" value="F:metalloendopeptidase activity"/>
    <property type="evidence" value="ECO:0007669"/>
    <property type="project" value="InterPro"/>
</dbReference>
<accession>M0QPN9</accession>
<evidence type="ECO:0000256" key="1">
    <source>
        <dbReference type="ARBA" id="ARBA00010875"/>
    </source>
</evidence>
<feature type="compositionally biased region" description="Basic and acidic residues" evidence="10">
    <location>
        <begin position="184"/>
        <end position="193"/>
    </location>
</feature>
<evidence type="ECO:0000256" key="4">
    <source>
        <dbReference type="ARBA" id="ARBA00022722"/>
    </source>
</evidence>
<sequence>MSIELANESGVEVPEGLIIEAARFAIAAMDVHPAAELSVVLVDLDTMADLHVQWMDLPGPTDVMSFPMDELSPGGRPDAADPGPALLGDIVLCPEFAADQAKAAHHSFDHELAVLTVHGVLHLLGYDHAEPEEEKEMFGLQGRILEDWYADRHRRAREQRQSDRDSRLLTNIGFADQQAPGVGREGRTAAEEE</sequence>
<keyword evidence="3 9" id="KW-0698">rRNA processing</keyword>
<dbReference type="InterPro" id="IPR020549">
    <property type="entry name" value="YbeY_CS"/>
</dbReference>
<evidence type="ECO:0000256" key="2">
    <source>
        <dbReference type="ARBA" id="ARBA00022517"/>
    </source>
</evidence>
<keyword evidence="6 9" id="KW-0255">Endonuclease</keyword>
<keyword evidence="8 9" id="KW-0862">Zinc</keyword>
<dbReference type="PROSITE" id="PS01306">
    <property type="entry name" value="UPF0054"/>
    <property type="match status" value="1"/>
</dbReference>
<organism evidence="11 12">
    <name type="scientific">Gordonia soli NBRC 108243</name>
    <dbReference type="NCBI Taxonomy" id="1223545"/>
    <lineage>
        <taxon>Bacteria</taxon>
        <taxon>Bacillati</taxon>
        <taxon>Actinomycetota</taxon>
        <taxon>Actinomycetes</taxon>
        <taxon>Mycobacteriales</taxon>
        <taxon>Gordoniaceae</taxon>
        <taxon>Gordonia</taxon>
    </lineage>
</organism>
<name>M0QPN9_9ACTN</name>
<comment type="caution">
    <text evidence="11">The sequence shown here is derived from an EMBL/GenBank/DDBJ whole genome shotgun (WGS) entry which is preliminary data.</text>
</comment>
<dbReference type="EC" id="3.1.-.-" evidence="9"/>
<dbReference type="GO" id="GO:0005737">
    <property type="term" value="C:cytoplasm"/>
    <property type="evidence" value="ECO:0007669"/>
    <property type="project" value="UniProtKB-SubCell"/>
</dbReference>
<dbReference type="Gene3D" id="3.40.390.30">
    <property type="entry name" value="Metalloproteases ('zincins'), catalytic domain"/>
    <property type="match status" value="1"/>
</dbReference>
<evidence type="ECO:0000256" key="5">
    <source>
        <dbReference type="ARBA" id="ARBA00022723"/>
    </source>
</evidence>
<keyword evidence="7 9" id="KW-0378">Hydrolase</keyword>
<evidence type="ECO:0000256" key="8">
    <source>
        <dbReference type="ARBA" id="ARBA00022833"/>
    </source>
</evidence>
<keyword evidence="5 9" id="KW-0479">Metal-binding</keyword>
<comment type="similarity">
    <text evidence="1 9">Belongs to the endoribonuclease YbeY family.</text>
</comment>
<dbReference type="GO" id="GO:0004521">
    <property type="term" value="F:RNA endonuclease activity"/>
    <property type="evidence" value="ECO:0007669"/>
    <property type="project" value="UniProtKB-UniRule"/>
</dbReference>
<proteinExistence type="inferred from homology"/>
<dbReference type="Pfam" id="PF02130">
    <property type="entry name" value="YbeY"/>
    <property type="match status" value="1"/>
</dbReference>
<evidence type="ECO:0000256" key="7">
    <source>
        <dbReference type="ARBA" id="ARBA00022801"/>
    </source>
</evidence>
<gene>
    <name evidence="9" type="primary">ybeY</name>
    <name evidence="11" type="ORF">GS4_24_00330</name>
</gene>
<feature type="binding site" evidence="9">
    <location>
        <position position="118"/>
    </location>
    <ligand>
        <name>Zn(2+)</name>
        <dbReference type="ChEBI" id="CHEBI:29105"/>
        <note>catalytic</note>
    </ligand>
</feature>
<evidence type="ECO:0000256" key="10">
    <source>
        <dbReference type="SAM" id="MobiDB-lite"/>
    </source>
</evidence>
<dbReference type="GO" id="GO:0008270">
    <property type="term" value="F:zinc ion binding"/>
    <property type="evidence" value="ECO:0007669"/>
    <property type="project" value="UniProtKB-UniRule"/>
</dbReference>
<feature type="compositionally biased region" description="Basic and acidic residues" evidence="10">
    <location>
        <begin position="158"/>
        <end position="167"/>
    </location>
</feature>
<dbReference type="STRING" id="1223545.GS4_24_00330"/>
<dbReference type="SUPFAM" id="SSF55486">
    <property type="entry name" value="Metalloproteases ('zincins'), catalytic domain"/>
    <property type="match status" value="1"/>
</dbReference>
<keyword evidence="2 9" id="KW-0690">Ribosome biogenesis</keyword>
<evidence type="ECO:0000313" key="12">
    <source>
        <dbReference type="Proteomes" id="UP000011666"/>
    </source>
</evidence>
<comment type="function">
    <text evidence="9">Single strand-specific metallo-endoribonuclease involved in late-stage 70S ribosome quality control and in maturation of the 3' terminus of the 16S rRNA.</text>
</comment>
<dbReference type="HAMAP" id="MF_00009">
    <property type="entry name" value="Endoribonucl_YbeY"/>
    <property type="match status" value="1"/>
</dbReference>
<protein>
    <recommendedName>
        <fullName evidence="9">Endoribonuclease YbeY</fullName>
        <ecNumber evidence="9">3.1.-.-</ecNumber>
    </recommendedName>
</protein>
<dbReference type="PANTHER" id="PTHR46986:SF1">
    <property type="entry name" value="ENDORIBONUCLEASE YBEY, CHLOROPLASTIC"/>
    <property type="match status" value="1"/>
</dbReference>
<comment type="cofactor">
    <cofactor evidence="9">
        <name>Zn(2+)</name>
        <dbReference type="ChEBI" id="CHEBI:29105"/>
    </cofactor>
    <text evidence="9">Binds 1 zinc ion.</text>
</comment>
<dbReference type="eggNOG" id="COG0319">
    <property type="taxonomic scope" value="Bacteria"/>
</dbReference>
<feature type="region of interest" description="Disordered" evidence="10">
    <location>
        <begin position="154"/>
        <end position="193"/>
    </location>
</feature>
<dbReference type="NCBIfam" id="TIGR00043">
    <property type="entry name" value="rRNA maturation RNase YbeY"/>
    <property type="match status" value="1"/>
</dbReference>
<dbReference type="GO" id="GO:0006364">
    <property type="term" value="P:rRNA processing"/>
    <property type="evidence" value="ECO:0007669"/>
    <property type="project" value="UniProtKB-UniRule"/>
</dbReference>
<evidence type="ECO:0000256" key="6">
    <source>
        <dbReference type="ARBA" id="ARBA00022759"/>
    </source>
</evidence>
<evidence type="ECO:0000256" key="9">
    <source>
        <dbReference type="HAMAP-Rule" id="MF_00009"/>
    </source>
</evidence>
<keyword evidence="4 9" id="KW-0540">Nuclease</keyword>
<dbReference type="EMBL" id="BANX01000024">
    <property type="protein sequence ID" value="GAC69387.1"/>
    <property type="molecule type" value="Genomic_DNA"/>
</dbReference>
<feature type="binding site" evidence="9">
    <location>
        <position position="122"/>
    </location>
    <ligand>
        <name>Zn(2+)</name>
        <dbReference type="ChEBI" id="CHEBI:29105"/>
        <note>catalytic</note>
    </ligand>
</feature>